<dbReference type="GO" id="GO:0045053">
    <property type="term" value="P:protein retention in Golgi apparatus"/>
    <property type="evidence" value="ECO:0007669"/>
    <property type="project" value="TreeGrafter"/>
</dbReference>
<feature type="domain" description="VPS13-like middle region" evidence="6">
    <location>
        <begin position="1386"/>
        <end position="1876"/>
    </location>
</feature>
<evidence type="ECO:0000259" key="7">
    <source>
        <dbReference type="Pfam" id="PF25036"/>
    </source>
</evidence>
<dbReference type="InterPro" id="IPR056748">
    <property type="entry name" value="VPS13-like_C"/>
</dbReference>
<dbReference type="Pfam" id="PF25037">
    <property type="entry name" value="VPS13_C"/>
    <property type="match status" value="1"/>
</dbReference>
<feature type="region of interest" description="Disordered" evidence="4">
    <location>
        <begin position="1127"/>
        <end position="1153"/>
    </location>
</feature>
<feature type="region of interest" description="Disordered" evidence="4">
    <location>
        <begin position="1421"/>
        <end position="1451"/>
    </location>
</feature>
<keyword evidence="2" id="KW-0813">Transport</keyword>
<dbReference type="InterPro" id="IPR009543">
    <property type="entry name" value="VPS13_VAB"/>
</dbReference>
<organism evidence="9 10">
    <name type="scientific">Catenaria anguillulae PL171</name>
    <dbReference type="NCBI Taxonomy" id="765915"/>
    <lineage>
        <taxon>Eukaryota</taxon>
        <taxon>Fungi</taxon>
        <taxon>Fungi incertae sedis</taxon>
        <taxon>Blastocladiomycota</taxon>
        <taxon>Blastocladiomycetes</taxon>
        <taxon>Blastocladiales</taxon>
        <taxon>Catenariaceae</taxon>
        <taxon>Catenaria</taxon>
    </lineage>
</organism>
<keyword evidence="10" id="KW-1185">Reference proteome</keyword>
<feature type="compositionally biased region" description="Low complexity" evidence="4">
    <location>
        <begin position="450"/>
        <end position="490"/>
    </location>
</feature>
<feature type="region of interest" description="Disordered" evidence="4">
    <location>
        <begin position="1915"/>
        <end position="1935"/>
    </location>
</feature>
<proteinExistence type="inferred from homology"/>
<dbReference type="InterPro" id="IPR026847">
    <property type="entry name" value="VPS13"/>
</dbReference>
<evidence type="ECO:0000259" key="8">
    <source>
        <dbReference type="Pfam" id="PF25037"/>
    </source>
</evidence>
<feature type="domain" description="Chorein N-terminal" evidence="5">
    <location>
        <begin position="1"/>
        <end position="842"/>
    </location>
</feature>
<evidence type="ECO:0000259" key="5">
    <source>
        <dbReference type="Pfam" id="PF12624"/>
    </source>
</evidence>
<feature type="compositionally biased region" description="Low complexity" evidence="4">
    <location>
        <begin position="1431"/>
        <end position="1451"/>
    </location>
</feature>
<dbReference type="OrthoDB" id="428159at2759"/>
<keyword evidence="3" id="KW-0445">Lipid transport</keyword>
<dbReference type="PANTHER" id="PTHR16166:SF93">
    <property type="entry name" value="INTERMEMBRANE LIPID TRANSFER PROTEIN VPS13"/>
    <property type="match status" value="1"/>
</dbReference>
<evidence type="ECO:0000256" key="3">
    <source>
        <dbReference type="ARBA" id="ARBA00023055"/>
    </source>
</evidence>
<feature type="domain" description="Intermembrane lipid transfer protein VPS13-like C-terminal" evidence="8">
    <location>
        <begin position="2976"/>
        <end position="3053"/>
    </location>
</feature>
<feature type="compositionally biased region" description="Polar residues" evidence="4">
    <location>
        <begin position="1919"/>
        <end position="1933"/>
    </location>
</feature>
<evidence type="ECO:0000313" key="10">
    <source>
        <dbReference type="Proteomes" id="UP000193411"/>
    </source>
</evidence>
<gene>
    <name evidence="9" type="ORF">BCR44DRAFT_1482922</name>
</gene>
<evidence type="ECO:0000259" key="6">
    <source>
        <dbReference type="Pfam" id="PF25033"/>
    </source>
</evidence>
<evidence type="ECO:0000256" key="2">
    <source>
        <dbReference type="ARBA" id="ARBA00022448"/>
    </source>
</evidence>
<dbReference type="Pfam" id="PF12624">
    <property type="entry name" value="VPS13_N"/>
    <property type="match status" value="1"/>
</dbReference>
<evidence type="ECO:0000313" key="9">
    <source>
        <dbReference type="EMBL" id="ORZ39130.1"/>
    </source>
</evidence>
<protein>
    <recommendedName>
        <fullName evidence="11">Vacuolar protein sorting-associated protein</fullName>
    </recommendedName>
</protein>
<accession>A0A1Y2HX34</accession>
<comment type="similarity">
    <text evidence="1">Belongs to the VPS13 family.</text>
</comment>
<sequence>MFEQVLATLLNRVLGDYVQGLETTQLSVGVWAGDVQLRSLRLRGDALIRLGLPIAIQEGSLGSLVLKIPWKNLKSQPIRILIDRVSFAASPRDLKSVDIKEELERAFRQKLSVLAGVEERRKAALAAVAATDTNQSDSYTAQLITKLIDNIQVSITNISVQFIDELSTPTRPYAVDLSLQELSIVSVNEQWQEQQHADAMGGGPTAAGQTRKLLKLSGLAVVWKESGQEADPEGEDLWADSKPDGKHSVLCPVNAEGRLTINRHFGPNLPQFDLNLSFADFSVSLRRHEYESIWLALHYFRTLASSLQFIHVRTSLAVQRNSHTLWRYALDAAMIKARGKVAPRTRQFLDARRKTRLEYISLAKARRVAGVPIVTAEGGPAVAMVPVPSTVATAAAVGAGTEAAGFTSEQAKRLEQLQRDLSLEDVLLFEDWALHVLRQEARQKYAAKGVKSSSTSVASTSGGSTTITPPVPTVKSQHTASEASTTAASTSGGGWGGWWPFSRATTSAATAAVPDPVTTAVEPADEMALAGAFPADPPESPSNTIEISDLQRLLDLDITDNAQQQQQQELSDPNCLLLRVKFNLKTGALGLEPTVAKPSSTDHKCSKDKVDKGIVWQFGDLASELVLSLNNTVSVFMSMGTFTMLDRLSESGDKLVMFPPPSRTGSELAPAMTLSSSSFSSYSSSSPLFSAHVKHAESETSVSVTTQSLVVVCSRALIDQVVSFFDLPDAVQEDFQQVALAVSQSTRAGLQFALEQRRAVNIKMDVAAPVFLVPLPDDKGVLGLDTGRLVFTSRLPDALQKSRLLDKAGTQLSDQEIAEMMDMLVDTYDVKLSNASLFLGNSVDQCLVKMRGGGGQATPPRREVMEFIVKDLDVLLTCKKSAFPPGIMSSVPALSLVTVLPSVDLCLSDRGYNALMLGINTLVPPDPNAPPPSTMPAPPLDDGKGANEQSAKMDSTTFGVGGTLDVQLKVDQLKVALAFAPPFKPTVGDDAATAWKDVAEAQLGGFVMHLHDTANGVRDVKVTLSTILVKDLQQRVPELQYLVSSAGTGIGSPSMRSAPLSVVSHDATPDITGPMSALVTIDFKQEPGESVIAISLDNIRAIVTKEALADIYHFTLVTFLAPPPQQPQGHLSPLAAPATPSQKPAVLSASAAAPPPSKTKLQFQLHGVTVSLNDAGQVFSRAHLGESSVAIDMYDGQMSISGTLGALRVTAVHSGETLARIDGATTAKFRYDSATKWALDSGFDALVWFSSEALVLRYLPAEINRTLAFLSAFTTTMVDVAKSRVAEIAETVTTTRFGWDVTIDSPVIVYARDGDELHAHLGSLSSKAISPGPAAASPPAEVAQELAFEASLQDVNLLTKLKGMHDEMVLHRTHLMVSMRGNHLAVDVSSISCNLTQEQWRFLALVPQDLATQSQAPVPATTSAVVRQDLQQQQPPSSTAAPASAVSQSPSAQQQPLDISFSCNSIHLQVRDLLRAELNHLFLQGIIGSTKTLAEGGCTRILLRDLRPGPIHFHDVITSVPVEPFGHTILVSASNDGPNDPWTVSLTADSLRAIMNPAFFLAVQDFFMLPTAPEPATMTQTKPIATASRSSTPAHPQQQQPQQPALRFQLKLINPEITLVHTLADPRSPALVLVALSIQVAISTSPFVQVKGLGAFLRRMDNASSQSRILQDLAISLVPQRNDDGLGSTVYSLSLGKLVLRLSYRHIVLLQSFWTMWSQGFLAPAAAAGDAGSGVHDDPLVPPVTGLGTGTGSRRQSAQTPQPPSMAKVIVRRETMHVSSEGIRFLLVDDLSTDVHGPVLDCSIQLPRSFEINDWASALQVSATIETNINFWNPQLSVWEPLIEQCKLQVIVQAGDTLSVAVQSKGVLEATVSQTLLAAVNRVSNLWPTSVDLPVTRQKSRLVFHNDTGFPIRVRPSVGATSSPRPTAGTSATLEIPDGAEGQFAEAGDYFDTTDGGLSQVRVEVLMPTQGATHPLPILRETKQIVALEPSLSTTIGRSLYLHVTTKQFTKVVHISSPYRLCNEQISIIKADHHFHVPMHNLTALALRVRPHGQYGYGWSSPITYEQAERRKDLFVVTKSSFGGPPFTLVSHVVVEHEEFPGIMPLTTVELYAPLTIENNLPESMRFQILSRHAGAPIVSESLDAESHVCLSVVDIRQPIGIRVQVPSLHIETSGPAIVPALEDIDGDEDETQMVPFGPSSLAFRTHYVIPGGLVRKVTVYLPFVLRNKLALPLDVQCYRTNGYLHINRDAIHGCSDEKIAIRVGGADQSSMLRIGAIAGASGVVLRSMDGSRYLHVGLTLDNGPLDSPVVSKLVTFWPRFVFVNACDIPLVWKQVNTATASPCDPHSQSPILWLHQALQQQLVCRPAQGRYDWSSPLQMNEVGETFLRVNPLSSSGDTSESSVQVQDMLLAVSVALNEATVFIRVAPATQWPFRIESLISDSITISQVGQRRRYQLPAGQSINYSWDDPTSQKLLALRFGSSEHVVNLFEIGSLPPFEASIGGRSRLLECAVVLEDNVRVLRVRTYQPDRSIYRAKQRSSISSSNASHISFELVSLPSVVTWSFTLDLDLGLSIVSEGNELAYVSLRNLNVVCSGGDLSRSLDLNLHWIQVDNQMPDANEEIAIYPADIIRGAKDRNLLQLSLSQSTTNDQFFKHFTVLLQELSVAIDMDFIMAFANFVKPLDNAPSGKPWAVRLRHEPPQLAGGHSRLLYFETFACHPMKINVTFTMGDSKTSDITHLPLGVLTASLGNVSNMPVPIEGLILDNLVVTPEGLVNSLSSHVYDQAIRKLYSVIGSVDLLGNPVQLWSNISSGVKSFFIEPYAMSLERPQDIGLGILKGGGALVGKTVYGFADGFARFSSSVGKGLAAATMDNSFQQSRARARRRNRPSHGLSGVAVGVRSLGSNLVSAATGIVQQPIQGASREGVSGFFKGVAKAGIGLVVKPVLGLADAANSISEGIRNTTTVLDDSYYELERMRLPRVLYDGVIQPFSERDALGQFWLHQIEGAKGRYVKHFETKLEDNVVIVTDKCIVLARLQSMHAEWICKLRNVNHLDSKLFAHSTGQRPIYFFRIVQYDGEARMVEATDAKALDGFRAWLQTNIPRLRGV</sequence>
<dbReference type="GO" id="GO:0006623">
    <property type="term" value="P:protein targeting to vacuole"/>
    <property type="evidence" value="ECO:0007669"/>
    <property type="project" value="TreeGrafter"/>
</dbReference>
<dbReference type="InterPro" id="IPR026854">
    <property type="entry name" value="VPS13_N"/>
</dbReference>
<evidence type="ECO:0000256" key="4">
    <source>
        <dbReference type="SAM" id="MobiDB-lite"/>
    </source>
</evidence>
<feature type="compositionally biased region" description="Polar residues" evidence="4">
    <location>
        <begin position="1583"/>
        <end position="1595"/>
    </location>
</feature>
<feature type="region of interest" description="Disordered" evidence="4">
    <location>
        <begin position="925"/>
        <end position="951"/>
    </location>
</feature>
<name>A0A1Y2HX34_9FUNG</name>
<feature type="domain" description="Vacuolar protein sorting-associated protein 13 VPS13 adaptor binding" evidence="7">
    <location>
        <begin position="2018"/>
        <end position="2473"/>
    </location>
</feature>
<evidence type="ECO:0008006" key="11">
    <source>
        <dbReference type="Google" id="ProtNLM"/>
    </source>
</evidence>
<feature type="region of interest" description="Disordered" evidence="4">
    <location>
        <begin position="450"/>
        <end position="492"/>
    </location>
</feature>
<feature type="region of interest" description="Disordered" evidence="4">
    <location>
        <begin position="1583"/>
        <end position="1603"/>
    </location>
</feature>
<dbReference type="Pfam" id="PF25033">
    <property type="entry name" value="VPS13_M"/>
    <property type="match status" value="1"/>
</dbReference>
<dbReference type="STRING" id="765915.A0A1Y2HX34"/>
<comment type="caution">
    <text evidence="9">The sequence shown here is derived from an EMBL/GenBank/DDBJ whole genome shotgun (WGS) entry which is preliminary data.</text>
</comment>
<dbReference type="Pfam" id="PF25036">
    <property type="entry name" value="VPS13_VAB"/>
    <property type="match status" value="1"/>
</dbReference>
<dbReference type="GO" id="GO:0006869">
    <property type="term" value="P:lipid transport"/>
    <property type="evidence" value="ECO:0007669"/>
    <property type="project" value="UniProtKB-KW"/>
</dbReference>
<reference evidence="9 10" key="1">
    <citation type="submission" date="2016-07" db="EMBL/GenBank/DDBJ databases">
        <title>Pervasive Adenine N6-methylation of Active Genes in Fungi.</title>
        <authorList>
            <consortium name="DOE Joint Genome Institute"/>
            <person name="Mondo S.J."/>
            <person name="Dannebaum R.O."/>
            <person name="Kuo R.C."/>
            <person name="Labutti K."/>
            <person name="Haridas S."/>
            <person name="Kuo A."/>
            <person name="Salamov A."/>
            <person name="Ahrendt S.R."/>
            <person name="Lipzen A."/>
            <person name="Sullivan W."/>
            <person name="Andreopoulos W.B."/>
            <person name="Clum A."/>
            <person name="Lindquist E."/>
            <person name="Daum C."/>
            <person name="Ramamoorthy G.K."/>
            <person name="Gryganskyi A."/>
            <person name="Culley D."/>
            <person name="Magnuson J.K."/>
            <person name="James T.Y."/>
            <person name="O'Malley M.A."/>
            <person name="Stajich J.E."/>
            <person name="Spatafora J.W."/>
            <person name="Visel A."/>
            <person name="Grigoriev I.V."/>
        </authorList>
    </citation>
    <scope>NUCLEOTIDE SEQUENCE [LARGE SCALE GENOMIC DNA]</scope>
    <source>
        <strain evidence="9 10">PL171</strain>
    </source>
</reference>
<dbReference type="PANTHER" id="PTHR16166">
    <property type="entry name" value="VACUOLAR PROTEIN SORTING-ASSOCIATED PROTEIN VPS13"/>
    <property type="match status" value="1"/>
</dbReference>
<feature type="compositionally biased region" description="Pro residues" evidence="4">
    <location>
        <begin position="925"/>
        <end position="939"/>
    </location>
</feature>
<dbReference type="EMBL" id="MCFL01000006">
    <property type="protein sequence ID" value="ORZ39130.1"/>
    <property type="molecule type" value="Genomic_DNA"/>
</dbReference>
<dbReference type="Proteomes" id="UP000193411">
    <property type="component" value="Unassembled WGS sequence"/>
</dbReference>
<feature type="region of interest" description="Disordered" evidence="4">
    <location>
        <begin position="1745"/>
        <end position="1766"/>
    </location>
</feature>
<evidence type="ECO:0000256" key="1">
    <source>
        <dbReference type="ARBA" id="ARBA00006545"/>
    </source>
</evidence>
<dbReference type="InterPro" id="IPR056747">
    <property type="entry name" value="VPS13-like_M"/>
</dbReference>